<organism evidence="1 2">
    <name type="scientific">Penicillium hordei</name>
    <dbReference type="NCBI Taxonomy" id="40994"/>
    <lineage>
        <taxon>Eukaryota</taxon>
        <taxon>Fungi</taxon>
        <taxon>Dikarya</taxon>
        <taxon>Ascomycota</taxon>
        <taxon>Pezizomycotina</taxon>
        <taxon>Eurotiomycetes</taxon>
        <taxon>Eurotiomycetidae</taxon>
        <taxon>Eurotiales</taxon>
        <taxon>Aspergillaceae</taxon>
        <taxon>Penicillium</taxon>
    </lineage>
</organism>
<dbReference type="PANTHER" id="PTHR36205:SF4">
    <property type="match status" value="1"/>
</dbReference>
<protein>
    <submittedName>
        <fullName evidence="1">Uncharacterized protein</fullName>
    </submittedName>
</protein>
<sequence>MQNSLLLSSVRMRRETLIGVFVESTGGRHTGHLYNLLGSTYGEPSNYLGSNASGGPKCLKGGTFPATMPILEMETSSWDVGEEADVITWLPQFNPANTGWPMRNMIYEFTERSDTPRRASPISMS</sequence>
<dbReference type="InterPro" id="IPR021822">
    <property type="entry name" value="DUF3405"/>
</dbReference>
<proteinExistence type="predicted"/>
<dbReference type="GeneID" id="81584157"/>
<keyword evidence="2" id="KW-1185">Reference proteome</keyword>
<evidence type="ECO:0000313" key="2">
    <source>
        <dbReference type="Proteomes" id="UP001213799"/>
    </source>
</evidence>
<accession>A0AAD6H832</accession>
<dbReference type="RefSeq" id="XP_056758910.1">
    <property type="nucleotide sequence ID" value="XM_056893915.1"/>
</dbReference>
<reference evidence="1" key="2">
    <citation type="submission" date="2023-01" db="EMBL/GenBank/DDBJ databases">
        <authorList>
            <person name="Petersen C."/>
        </authorList>
    </citation>
    <scope>NUCLEOTIDE SEQUENCE</scope>
    <source>
        <strain evidence="1">IBT 12815</strain>
    </source>
</reference>
<dbReference type="EMBL" id="JAQJAE010000001">
    <property type="protein sequence ID" value="KAJ5617743.1"/>
    <property type="molecule type" value="Genomic_DNA"/>
</dbReference>
<evidence type="ECO:0000313" key="1">
    <source>
        <dbReference type="EMBL" id="KAJ5617743.1"/>
    </source>
</evidence>
<comment type="caution">
    <text evidence="1">The sequence shown here is derived from an EMBL/GenBank/DDBJ whole genome shotgun (WGS) entry which is preliminary data.</text>
</comment>
<dbReference type="PANTHER" id="PTHR36205">
    <property type="entry name" value="CHROMOSOME 19, WHOLE GENOME SHOTGUN SEQUENCE"/>
    <property type="match status" value="1"/>
</dbReference>
<dbReference type="AlphaFoldDB" id="A0AAD6H832"/>
<dbReference type="Proteomes" id="UP001213799">
    <property type="component" value="Unassembled WGS sequence"/>
</dbReference>
<name>A0AAD6H832_9EURO</name>
<dbReference type="Pfam" id="PF11885">
    <property type="entry name" value="DUF3405"/>
    <property type="match status" value="1"/>
</dbReference>
<reference evidence="1" key="1">
    <citation type="journal article" date="2023" name="IMA Fungus">
        <title>Comparative genomic study of the Penicillium genus elucidates a diverse pangenome and 15 lateral gene transfer events.</title>
        <authorList>
            <person name="Petersen C."/>
            <person name="Sorensen T."/>
            <person name="Nielsen M.R."/>
            <person name="Sondergaard T.E."/>
            <person name="Sorensen J.L."/>
            <person name="Fitzpatrick D.A."/>
            <person name="Frisvad J.C."/>
            <person name="Nielsen K.L."/>
        </authorList>
    </citation>
    <scope>NUCLEOTIDE SEQUENCE</scope>
    <source>
        <strain evidence="1">IBT 12815</strain>
    </source>
</reference>
<gene>
    <name evidence="1" type="ORF">N7537_002857</name>
</gene>